<name>A0AAD7HUW9_9AGAR</name>
<accession>A0AAD7HUW9</accession>
<dbReference type="AlphaFoldDB" id="A0AAD7HUW9"/>
<feature type="region of interest" description="Disordered" evidence="1">
    <location>
        <begin position="221"/>
        <end position="251"/>
    </location>
</feature>
<protein>
    <submittedName>
        <fullName evidence="2">Uncharacterized protein</fullName>
    </submittedName>
</protein>
<dbReference type="Proteomes" id="UP001215598">
    <property type="component" value="Unassembled WGS sequence"/>
</dbReference>
<evidence type="ECO:0000313" key="2">
    <source>
        <dbReference type="EMBL" id="KAJ7728737.1"/>
    </source>
</evidence>
<reference evidence="2" key="1">
    <citation type="submission" date="2023-03" db="EMBL/GenBank/DDBJ databases">
        <title>Massive genome expansion in bonnet fungi (Mycena s.s.) driven by repeated elements and novel gene families across ecological guilds.</title>
        <authorList>
            <consortium name="Lawrence Berkeley National Laboratory"/>
            <person name="Harder C.B."/>
            <person name="Miyauchi S."/>
            <person name="Viragh M."/>
            <person name="Kuo A."/>
            <person name="Thoen E."/>
            <person name="Andreopoulos B."/>
            <person name="Lu D."/>
            <person name="Skrede I."/>
            <person name="Drula E."/>
            <person name="Henrissat B."/>
            <person name="Morin E."/>
            <person name="Kohler A."/>
            <person name="Barry K."/>
            <person name="LaButti K."/>
            <person name="Morin E."/>
            <person name="Salamov A."/>
            <person name="Lipzen A."/>
            <person name="Mereny Z."/>
            <person name="Hegedus B."/>
            <person name="Baldrian P."/>
            <person name="Stursova M."/>
            <person name="Weitz H."/>
            <person name="Taylor A."/>
            <person name="Grigoriev I.V."/>
            <person name="Nagy L.G."/>
            <person name="Martin F."/>
            <person name="Kauserud H."/>
        </authorList>
    </citation>
    <scope>NUCLEOTIDE SEQUENCE</scope>
    <source>
        <strain evidence="2">CBHHK182m</strain>
    </source>
</reference>
<sequence length="274" mass="30903">MNELATPLFFLPSPLTMRASFVDQLNRMARDHFAKPRFDINLYMTREPNVLLFVTREELDKAAANKYHQDTPPCKSCQLRVALFGYGCYWLDDDEDGGKTWLRPHDVCKACWVYDRLKDLFEATSIAPACSCPPDSVAGGVNDTGCKLHVVPAFKAVPPGRTSGLRPLNSWETRQALKSLAKRRHEECEDDDTPATREKLAAARKVWDDFHATPFADFRMPAVSPPRPKAKPVAREEYNPPIPTAPSKRIWAPKIPAHHPYNVHRVARAAAAEE</sequence>
<proteinExistence type="predicted"/>
<gene>
    <name evidence="2" type="ORF">B0H16DRAFT_1734509</name>
</gene>
<evidence type="ECO:0000256" key="1">
    <source>
        <dbReference type="SAM" id="MobiDB-lite"/>
    </source>
</evidence>
<evidence type="ECO:0000313" key="3">
    <source>
        <dbReference type="Proteomes" id="UP001215598"/>
    </source>
</evidence>
<keyword evidence="3" id="KW-1185">Reference proteome</keyword>
<organism evidence="2 3">
    <name type="scientific">Mycena metata</name>
    <dbReference type="NCBI Taxonomy" id="1033252"/>
    <lineage>
        <taxon>Eukaryota</taxon>
        <taxon>Fungi</taxon>
        <taxon>Dikarya</taxon>
        <taxon>Basidiomycota</taxon>
        <taxon>Agaricomycotina</taxon>
        <taxon>Agaricomycetes</taxon>
        <taxon>Agaricomycetidae</taxon>
        <taxon>Agaricales</taxon>
        <taxon>Marasmiineae</taxon>
        <taxon>Mycenaceae</taxon>
        <taxon>Mycena</taxon>
    </lineage>
</organism>
<comment type="caution">
    <text evidence="2">The sequence shown here is derived from an EMBL/GenBank/DDBJ whole genome shotgun (WGS) entry which is preliminary data.</text>
</comment>
<dbReference type="EMBL" id="JARKIB010000170">
    <property type="protein sequence ID" value="KAJ7728737.1"/>
    <property type="molecule type" value="Genomic_DNA"/>
</dbReference>